<evidence type="ECO:0000313" key="11">
    <source>
        <dbReference type="EMBL" id="NLS12535.1"/>
    </source>
</evidence>
<dbReference type="AlphaFoldDB" id="A0A7X8YGG7"/>
<keyword evidence="6" id="KW-0029">Amino-acid transport</keyword>
<evidence type="ECO:0000313" key="12">
    <source>
        <dbReference type="Proteomes" id="UP000535589"/>
    </source>
</evidence>
<evidence type="ECO:0000256" key="9">
    <source>
        <dbReference type="RuleBase" id="RU363032"/>
    </source>
</evidence>
<keyword evidence="4" id="KW-1003">Cell membrane</keyword>
<dbReference type="NCBIfam" id="TIGR01726">
    <property type="entry name" value="HEQRo_perm_3TM"/>
    <property type="match status" value="1"/>
</dbReference>
<evidence type="ECO:0000256" key="4">
    <source>
        <dbReference type="ARBA" id="ARBA00022475"/>
    </source>
</evidence>
<dbReference type="Pfam" id="PF00528">
    <property type="entry name" value="BPD_transp_1"/>
    <property type="match status" value="1"/>
</dbReference>
<evidence type="ECO:0000256" key="5">
    <source>
        <dbReference type="ARBA" id="ARBA00022692"/>
    </source>
</evidence>
<feature type="transmembrane region" description="Helical" evidence="9">
    <location>
        <begin position="189"/>
        <end position="207"/>
    </location>
</feature>
<feature type="transmembrane region" description="Helical" evidence="9">
    <location>
        <begin position="370"/>
        <end position="392"/>
    </location>
</feature>
<dbReference type="PANTHER" id="PTHR30614:SF37">
    <property type="entry name" value="AMINO-ACID ABC TRANSPORTER PERMEASE PROTEIN YHDX-RELATED"/>
    <property type="match status" value="1"/>
</dbReference>
<evidence type="ECO:0000256" key="6">
    <source>
        <dbReference type="ARBA" id="ARBA00022970"/>
    </source>
</evidence>
<dbReference type="PANTHER" id="PTHR30614">
    <property type="entry name" value="MEMBRANE COMPONENT OF AMINO ACID ABC TRANSPORTER"/>
    <property type="match status" value="1"/>
</dbReference>
<reference evidence="11 12" key="1">
    <citation type="submission" date="2020-04" db="EMBL/GenBank/DDBJ databases">
        <title>Vibrio sp. SM6, a novel species isolated from seawater.</title>
        <authorList>
            <person name="Wang X."/>
        </authorList>
    </citation>
    <scope>NUCLEOTIDE SEQUENCE [LARGE SCALE GENOMIC DNA]</scope>
    <source>
        <strain evidence="11 12">SM6</strain>
    </source>
</reference>
<dbReference type="GO" id="GO:0043190">
    <property type="term" value="C:ATP-binding cassette (ABC) transporter complex"/>
    <property type="evidence" value="ECO:0007669"/>
    <property type="project" value="InterPro"/>
</dbReference>
<evidence type="ECO:0000259" key="10">
    <source>
        <dbReference type="PROSITE" id="PS50928"/>
    </source>
</evidence>
<keyword evidence="7 9" id="KW-1133">Transmembrane helix</keyword>
<keyword evidence="8 9" id="KW-0472">Membrane</keyword>
<dbReference type="Proteomes" id="UP000535589">
    <property type="component" value="Unassembled WGS sequence"/>
</dbReference>
<dbReference type="Gene3D" id="1.10.3720.10">
    <property type="entry name" value="MetI-like"/>
    <property type="match status" value="1"/>
</dbReference>
<organism evidence="11 12">
    <name type="scientific">Vibrio agarilyticus</name>
    <dbReference type="NCBI Taxonomy" id="2726741"/>
    <lineage>
        <taxon>Bacteria</taxon>
        <taxon>Pseudomonadati</taxon>
        <taxon>Pseudomonadota</taxon>
        <taxon>Gammaproteobacteria</taxon>
        <taxon>Vibrionales</taxon>
        <taxon>Vibrionaceae</taxon>
        <taxon>Vibrio</taxon>
    </lineage>
</organism>
<feature type="domain" description="ABC transmembrane type-1" evidence="10">
    <location>
        <begin position="96"/>
        <end position="389"/>
    </location>
</feature>
<dbReference type="InterPro" id="IPR035906">
    <property type="entry name" value="MetI-like_sf"/>
</dbReference>
<dbReference type="PROSITE" id="PS50928">
    <property type="entry name" value="ABC_TM1"/>
    <property type="match status" value="1"/>
</dbReference>
<accession>A0A7X8YGG7</accession>
<evidence type="ECO:0000256" key="2">
    <source>
        <dbReference type="ARBA" id="ARBA00010072"/>
    </source>
</evidence>
<comment type="caution">
    <text evidence="11">The sequence shown here is derived from an EMBL/GenBank/DDBJ whole genome shotgun (WGS) entry which is preliminary data.</text>
</comment>
<name>A0A7X8YGG7_9VIBR</name>
<sequence>MKMTQQHHSTSKLEPKSSGSLFYNPTFRSIAFQIIAVCALGYFFYTVISNTLNNLDARGIATGFDFLEQEAGFGIGLTLIPYDETYSYGRTFIVGLLNTALVSILGIILATVLGFMMGIARLSSNWLVSRFAAVYIEIFRNIPLLLQIFFWYFAVLQTLPSPRRSLNFGDAVFLNVRGLYLPEPSFGSGSQWVLLTLGLGVIATLFIRQWAKKHQKNTGEQTPMGRIALGLIVGLPSLVYFLSGSPISLIYPELKGFNFRGGISILPELAALLLALSIYTAAFIAEIVRSGINAVSHGQTEAAMSLGLNRSRTLKLVVIPQAMRIIIPPLTSQYLNLTKNSSLAMAIGYPDLVSVFAGTTLNQTGQAIEIIAMTMAVYLTLSLITSALMNLYNRKMALVER</sequence>
<feature type="transmembrane region" description="Helical" evidence="9">
    <location>
        <begin position="271"/>
        <end position="292"/>
    </location>
</feature>
<dbReference type="GO" id="GO:0022857">
    <property type="term" value="F:transmembrane transporter activity"/>
    <property type="evidence" value="ECO:0007669"/>
    <property type="project" value="InterPro"/>
</dbReference>
<dbReference type="GO" id="GO:0006865">
    <property type="term" value="P:amino acid transport"/>
    <property type="evidence" value="ECO:0007669"/>
    <property type="project" value="UniProtKB-KW"/>
</dbReference>
<evidence type="ECO:0000256" key="8">
    <source>
        <dbReference type="ARBA" id="ARBA00023136"/>
    </source>
</evidence>
<comment type="subcellular location">
    <subcellularLocation>
        <location evidence="1">Cell inner membrane</location>
        <topology evidence="1">Multi-pass membrane protein</topology>
    </subcellularLocation>
    <subcellularLocation>
        <location evidence="9">Cell membrane</location>
        <topology evidence="9">Multi-pass membrane protein</topology>
    </subcellularLocation>
</comment>
<comment type="similarity">
    <text evidence="2">Belongs to the binding-protein-dependent transport system permease family. HisMQ subfamily.</text>
</comment>
<dbReference type="InterPro" id="IPR010065">
    <property type="entry name" value="AA_ABC_transptr_permease_3TM"/>
</dbReference>
<evidence type="ECO:0000256" key="1">
    <source>
        <dbReference type="ARBA" id="ARBA00004429"/>
    </source>
</evidence>
<dbReference type="EMBL" id="JABAIK010000005">
    <property type="protein sequence ID" value="NLS12535.1"/>
    <property type="molecule type" value="Genomic_DNA"/>
</dbReference>
<dbReference type="CDD" id="cd06261">
    <property type="entry name" value="TM_PBP2"/>
    <property type="match status" value="1"/>
</dbReference>
<proteinExistence type="inferred from homology"/>
<dbReference type="InterPro" id="IPR000515">
    <property type="entry name" value="MetI-like"/>
</dbReference>
<feature type="transmembrane region" description="Helical" evidence="9">
    <location>
        <begin position="21"/>
        <end position="45"/>
    </location>
</feature>
<keyword evidence="5 9" id="KW-0812">Transmembrane</keyword>
<evidence type="ECO:0000256" key="3">
    <source>
        <dbReference type="ARBA" id="ARBA00022448"/>
    </source>
</evidence>
<dbReference type="InterPro" id="IPR043429">
    <property type="entry name" value="ArtM/GltK/GlnP/TcyL/YhdX-like"/>
</dbReference>
<feature type="transmembrane region" description="Helical" evidence="9">
    <location>
        <begin position="92"/>
        <end position="120"/>
    </location>
</feature>
<gene>
    <name evidence="11" type="ORF">HGP28_06420</name>
</gene>
<feature type="transmembrane region" description="Helical" evidence="9">
    <location>
        <begin position="227"/>
        <end position="251"/>
    </location>
</feature>
<protein>
    <submittedName>
        <fullName evidence="11">Amino acid ABC transporter permease</fullName>
    </submittedName>
</protein>
<dbReference type="SUPFAM" id="SSF161098">
    <property type="entry name" value="MetI-like"/>
    <property type="match status" value="1"/>
</dbReference>
<feature type="transmembrane region" description="Helical" evidence="9">
    <location>
        <begin position="132"/>
        <end position="154"/>
    </location>
</feature>
<evidence type="ECO:0000256" key="7">
    <source>
        <dbReference type="ARBA" id="ARBA00022989"/>
    </source>
</evidence>
<keyword evidence="3 9" id="KW-0813">Transport</keyword>
<keyword evidence="12" id="KW-1185">Reference proteome</keyword>